<feature type="compositionally biased region" description="Basic and acidic residues" evidence="7">
    <location>
        <begin position="211"/>
        <end position="223"/>
    </location>
</feature>
<dbReference type="CDD" id="cd00202">
    <property type="entry name" value="ZnF_GATA"/>
    <property type="match status" value="1"/>
</dbReference>
<dbReference type="Pfam" id="PF00320">
    <property type="entry name" value="GATA"/>
    <property type="match status" value="1"/>
</dbReference>
<keyword evidence="2 6" id="KW-0863">Zinc-finger</keyword>
<evidence type="ECO:0000256" key="4">
    <source>
        <dbReference type="ARBA" id="ARBA00023015"/>
    </source>
</evidence>
<keyword evidence="3" id="KW-0862">Zinc</keyword>
<sequence length="486" mass="53422">SSGILSIINREKNDQISNDRPPYTSALPMATAVVSPSSMYSSGPPPPYSSGWSASTGHAISGLISPPESRRTSDKAEPPPPIQTSQSQPHRQSLPSIHEALSNGPKSNPYASPVSASLPTSHQLPYTQTQAPSIPRSYPPADHAAYPTQPAPSLPRQPSPPLPVHPQPNPFSRPEQGPGSYAETPRHPSLTTLQAAPAPHNPYAAPTPRYESARYEPDPRAPERAPNGYPQAPQQQPPSYVYGPGLAQPPPSGYQGPQYNQPRYSPQDRRESDGWKEGDKAELGRPFKLGLKRQLDVWDFEMNLSEINVMSAQIHEWSAHYNAIAQEQQRSVNAIPDRMPTLDSLNDMIVSQAKIGECLKRMQHMMLQQQKDLEETQYMRDQGARGPGSYDEEMSMYGDDMKNHGFGSEGKKRRGRAAPPGRCHSCNRAETPEWRRGPDGARTLCNACGLHYAKLTRKNTMKQSQGSNGGSSLRPKSMDEVSPRPL</sequence>
<evidence type="ECO:0000256" key="6">
    <source>
        <dbReference type="PROSITE-ProRule" id="PRU00094"/>
    </source>
</evidence>
<dbReference type="PANTHER" id="PTHR47172:SF24">
    <property type="entry name" value="GATA ZINC FINGER DOMAIN-CONTAINING PROTEIN 14-RELATED"/>
    <property type="match status" value="1"/>
</dbReference>
<dbReference type="InterPro" id="IPR000679">
    <property type="entry name" value="Znf_GATA"/>
</dbReference>
<feature type="region of interest" description="Disordered" evidence="7">
    <location>
        <begin position="456"/>
        <end position="486"/>
    </location>
</feature>
<dbReference type="SUPFAM" id="SSF57716">
    <property type="entry name" value="Glucocorticoid receptor-like (DNA-binding domain)"/>
    <property type="match status" value="1"/>
</dbReference>
<dbReference type="GO" id="GO:0043565">
    <property type="term" value="F:sequence-specific DNA binding"/>
    <property type="evidence" value="ECO:0007669"/>
    <property type="project" value="InterPro"/>
</dbReference>
<dbReference type="GO" id="GO:0008270">
    <property type="term" value="F:zinc ion binding"/>
    <property type="evidence" value="ECO:0007669"/>
    <property type="project" value="UniProtKB-KW"/>
</dbReference>
<organism evidence="9 10">
    <name type="scientific">Hyaloscypha hepaticicola</name>
    <dbReference type="NCBI Taxonomy" id="2082293"/>
    <lineage>
        <taxon>Eukaryota</taxon>
        <taxon>Fungi</taxon>
        <taxon>Dikarya</taxon>
        <taxon>Ascomycota</taxon>
        <taxon>Pezizomycotina</taxon>
        <taxon>Leotiomycetes</taxon>
        <taxon>Helotiales</taxon>
        <taxon>Hyaloscyphaceae</taxon>
        <taxon>Hyaloscypha</taxon>
    </lineage>
</organism>
<feature type="compositionally biased region" description="Low complexity" evidence="7">
    <location>
        <begin position="253"/>
        <end position="262"/>
    </location>
</feature>
<evidence type="ECO:0000256" key="7">
    <source>
        <dbReference type="SAM" id="MobiDB-lite"/>
    </source>
</evidence>
<protein>
    <recommendedName>
        <fullName evidence="8">GATA-type domain-containing protein</fullName>
    </recommendedName>
</protein>
<dbReference type="PROSITE" id="PS00344">
    <property type="entry name" value="GATA_ZN_FINGER_1"/>
    <property type="match status" value="1"/>
</dbReference>
<dbReference type="GO" id="GO:0006355">
    <property type="term" value="P:regulation of DNA-templated transcription"/>
    <property type="evidence" value="ECO:0007669"/>
    <property type="project" value="InterPro"/>
</dbReference>
<feature type="compositionally biased region" description="Basic and acidic residues" evidence="7">
    <location>
        <begin position="68"/>
        <end position="77"/>
    </location>
</feature>
<evidence type="ECO:0000256" key="5">
    <source>
        <dbReference type="ARBA" id="ARBA00023163"/>
    </source>
</evidence>
<feature type="region of interest" description="Disordered" evidence="7">
    <location>
        <begin position="1"/>
        <end position="281"/>
    </location>
</feature>
<evidence type="ECO:0000256" key="1">
    <source>
        <dbReference type="ARBA" id="ARBA00022723"/>
    </source>
</evidence>
<dbReference type="PANTHER" id="PTHR47172">
    <property type="entry name" value="OS01G0976800 PROTEIN"/>
    <property type="match status" value="1"/>
</dbReference>
<accession>A0A2J6PNE5</accession>
<evidence type="ECO:0000313" key="9">
    <source>
        <dbReference type="EMBL" id="PMD15558.1"/>
    </source>
</evidence>
<reference evidence="9 10" key="1">
    <citation type="submission" date="2016-05" db="EMBL/GenBank/DDBJ databases">
        <title>A degradative enzymes factory behind the ericoid mycorrhizal symbiosis.</title>
        <authorList>
            <consortium name="DOE Joint Genome Institute"/>
            <person name="Martino E."/>
            <person name="Morin E."/>
            <person name="Grelet G."/>
            <person name="Kuo A."/>
            <person name="Kohler A."/>
            <person name="Daghino S."/>
            <person name="Barry K."/>
            <person name="Choi C."/>
            <person name="Cichocki N."/>
            <person name="Clum A."/>
            <person name="Copeland A."/>
            <person name="Hainaut M."/>
            <person name="Haridas S."/>
            <person name="Labutti K."/>
            <person name="Lindquist E."/>
            <person name="Lipzen A."/>
            <person name="Khouja H.-R."/>
            <person name="Murat C."/>
            <person name="Ohm R."/>
            <person name="Olson A."/>
            <person name="Spatafora J."/>
            <person name="Veneault-Fourrey C."/>
            <person name="Henrissat B."/>
            <person name="Grigoriev I."/>
            <person name="Martin F."/>
            <person name="Perotto S."/>
        </authorList>
    </citation>
    <scope>NUCLEOTIDE SEQUENCE [LARGE SCALE GENOMIC DNA]</scope>
    <source>
        <strain evidence="9 10">UAMH 7357</strain>
    </source>
</reference>
<keyword evidence="4" id="KW-0805">Transcription regulation</keyword>
<dbReference type="Gene3D" id="3.30.50.10">
    <property type="entry name" value="Erythroid Transcription Factor GATA-1, subunit A"/>
    <property type="match status" value="1"/>
</dbReference>
<feature type="compositionally biased region" description="Pro residues" evidence="7">
    <location>
        <begin position="149"/>
        <end position="171"/>
    </location>
</feature>
<dbReference type="EMBL" id="KZ613512">
    <property type="protein sequence ID" value="PMD15558.1"/>
    <property type="molecule type" value="Genomic_DNA"/>
</dbReference>
<dbReference type="PROSITE" id="PS50114">
    <property type="entry name" value="GATA_ZN_FINGER_2"/>
    <property type="match status" value="1"/>
</dbReference>
<keyword evidence="1" id="KW-0479">Metal-binding</keyword>
<evidence type="ECO:0000259" key="8">
    <source>
        <dbReference type="PROSITE" id="PS50114"/>
    </source>
</evidence>
<feature type="non-terminal residue" evidence="9">
    <location>
        <position position="1"/>
    </location>
</feature>
<dbReference type="AlphaFoldDB" id="A0A2J6PNE5"/>
<evidence type="ECO:0000256" key="3">
    <source>
        <dbReference type="ARBA" id="ARBA00022833"/>
    </source>
</evidence>
<name>A0A2J6PNE5_9HELO</name>
<feature type="compositionally biased region" description="Polar residues" evidence="7">
    <location>
        <begin position="104"/>
        <end position="132"/>
    </location>
</feature>
<feature type="compositionally biased region" description="Low complexity" evidence="7">
    <location>
        <begin position="195"/>
        <end position="208"/>
    </location>
</feature>
<evidence type="ECO:0000256" key="2">
    <source>
        <dbReference type="ARBA" id="ARBA00022771"/>
    </source>
</evidence>
<dbReference type="Proteomes" id="UP000235672">
    <property type="component" value="Unassembled WGS sequence"/>
</dbReference>
<dbReference type="OrthoDB" id="2162994at2759"/>
<proteinExistence type="predicted"/>
<feature type="domain" description="GATA-type" evidence="8">
    <location>
        <begin position="422"/>
        <end position="452"/>
    </location>
</feature>
<evidence type="ECO:0000313" key="10">
    <source>
        <dbReference type="Proteomes" id="UP000235672"/>
    </source>
</evidence>
<dbReference type="STRING" id="1745343.A0A2J6PNE5"/>
<keyword evidence="5" id="KW-0804">Transcription</keyword>
<feature type="region of interest" description="Disordered" evidence="7">
    <location>
        <begin position="401"/>
        <end position="438"/>
    </location>
</feature>
<gene>
    <name evidence="9" type="ORF">NA56DRAFT_581880</name>
</gene>
<dbReference type="SMART" id="SM00401">
    <property type="entry name" value="ZnF_GATA"/>
    <property type="match status" value="1"/>
</dbReference>
<keyword evidence="10" id="KW-1185">Reference proteome</keyword>
<dbReference type="InterPro" id="IPR013088">
    <property type="entry name" value="Znf_NHR/GATA"/>
</dbReference>
<feature type="compositionally biased region" description="Basic and acidic residues" evidence="7">
    <location>
        <begin position="476"/>
        <end position="486"/>
    </location>
</feature>
<feature type="compositionally biased region" description="Basic and acidic residues" evidence="7">
    <location>
        <begin position="266"/>
        <end position="281"/>
    </location>
</feature>